<evidence type="ECO:0000256" key="3">
    <source>
        <dbReference type="ARBA" id="ARBA00022448"/>
    </source>
</evidence>
<dbReference type="InterPro" id="IPR030679">
    <property type="entry name" value="ABC_ATPase_HisP-typ"/>
</dbReference>
<organism evidence="10">
    <name type="scientific">marine metagenome</name>
    <dbReference type="NCBI Taxonomy" id="408172"/>
    <lineage>
        <taxon>unclassified sequences</taxon>
        <taxon>metagenomes</taxon>
        <taxon>ecological metagenomes</taxon>
    </lineage>
</organism>
<dbReference type="PANTHER" id="PTHR43166">
    <property type="entry name" value="AMINO ACID IMPORT ATP-BINDING PROTEIN"/>
    <property type="match status" value="1"/>
</dbReference>
<dbReference type="AlphaFoldDB" id="A0A382HW25"/>
<feature type="domain" description="ABC transporter" evidence="9">
    <location>
        <begin position="1"/>
        <end position="208"/>
    </location>
</feature>
<proteinExistence type="inferred from homology"/>
<evidence type="ECO:0000256" key="4">
    <source>
        <dbReference type="ARBA" id="ARBA00022475"/>
    </source>
</evidence>
<dbReference type="Gene3D" id="3.40.50.300">
    <property type="entry name" value="P-loop containing nucleotide triphosphate hydrolases"/>
    <property type="match status" value="1"/>
</dbReference>
<dbReference type="GO" id="GO:0015424">
    <property type="term" value="F:ABC-type amino acid transporter activity"/>
    <property type="evidence" value="ECO:0007669"/>
    <property type="project" value="InterPro"/>
</dbReference>
<dbReference type="PROSITE" id="PS00211">
    <property type="entry name" value="ABC_TRANSPORTER_1"/>
    <property type="match status" value="1"/>
</dbReference>
<protein>
    <recommendedName>
        <fullName evidence="9">ABC transporter domain-containing protein</fullName>
    </recommendedName>
</protein>
<feature type="non-terminal residue" evidence="10">
    <location>
        <position position="1"/>
    </location>
</feature>
<dbReference type="InterPro" id="IPR003593">
    <property type="entry name" value="AAA+_ATPase"/>
</dbReference>
<dbReference type="PROSITE" id="PS50893">
    <property type="entry name" value="ABC_TRANSPORTER_2"/>
    <property type="match status" value="1"/>
</dbReference>
<evidence type="ECO:0000256" key="8">
    <source>
        <dbReference type="ARBA" id="ARBA00023136"/>
    </source>
</evidence>
<comment type="subcellular location">
    <subcellularLocation>
        <location evidence="1">Cell membrane</location>
        <topology evidence="1">Peripheral membrane protein</topology>
    </subcellularLocation>
</comment>
<dbReference type="GO" id="GO:0005886">
    <property type="term" value="C:plasma membrane"/>
    <property type="evidence" value="ECO:0007669"/>
    <property type="project" value="UniProtKB-SubCell"/>
</dbReference>
<dbReference type="InterPro" id="IPR050086">
    <property type="entry name" value="MetN_ABC_transporter-like"/>
</dbReference>
<dbReference type="Pfam" id="PF00005">
    <property type="entry name" value="ABC_tran"/>
    <property type="match status" value="1"/>
</dbReference>
<sequence>VSLIGPSGSGKSTLLRVLIGLTPPTQGKVIIGGRKVDYQNSKNLKSLRDQMSIVFQQYNLFQNMTVMRNVTIAPIKIKKRPKIEAENEAFNLLEKVGMADKKDAYPEELSGGQQQRVAIARALATNPEILLLDEVTSALDPERVNEVLDTIRSLTDGGITMIIVSHEMAFVREVSTRIAMMDEGRIVECGHPTQIFESPKQERTREFVSKILKH</sequence>
<keyword evidence="8" id="KW-0472">Membrane</keyword>
<gene>
    <name evidence="10" type="ORF">METZ01_LOCUS244233</name>
</gene>
<dbReference type="PIRSF" id="PIRSF039085">
    <property type="entry name" value="ABC_ATPase_HisP"/>
    <property type="match status" value="1"/>
</dbReference>
<evidence type="ECO:0000256" key="6">
    <source>
        <dbReference type="ARBA" id="ARBA00022840"/>
    </source>
</evidence>
<evidence type="ECO:0000256" key="7">
    <source>
        <dbReference type="ARBA" id="ARBA00022970"/>
    </source>
</evidence>
<dbReference type="PANTHER" id="PTHR43166:SF9">
    <property type="entry name" value="GLUTAMATE_ASPARTATE IMPORT ATP-BINDING PROTEIN GLTL"/>
    <property type="match status" value="1"/>
</dbReference>
<name>A0A382HW25_9ZZZZ</name>
<keyword evidence="5" id="KW-0547">Nucleotide-binding</keyword>
<dbReference type="EMBL" id="UINC01063594">
    <property type="protein sequence ID" value="SVB91379.1"/>
    <property type="molecule type" value="Genomic_DNA"/>
</dbReference>
<keyword evidence="4" id="KW-1003">Cell membrane</keyword>
<dbReference type="InterPro" id="IPR003439">
    <property type="entry name" value="ABC_transporter-like_ATP-bd"/>
</dbReference>
<keyword evidence="3" id="KW-0813">Transport</keyword>
<dbReference type="InterPro" id="IPR017871">
    <property type="entry name" value="ABC_transporter-like_CS"/>
</dbReference>
<dbReference type="SMART" id="SM00382">
    <property type="entry name" value="AAA"/>
    <property type="match status" value="1"/>
</dbReference>
<evidence type="ECO:0000256" key="1">
    <source>
        <dbReference type="ARBA" id="ARBA00004202"/>
    </source>
</evidence>
<evidence type="ECO:0000259" key="9">
    <source>
        <dbReference type="PROSITE" id="PS50893"/>
    </source>
</evidence>
<evidence type="ECO:0000256" key="5">
    <source>
        <dbReference type="ARBA" id="ARBA00022741"/>
    </source>
</evidence>
<dbReference type="GO" id="GO:0005524">
    <property type="term" value="F:ATP binding"/>
    <property type="evidence" value="ECO:0007669"/>
    <property type="project" value="UniProtKB-KW"/>
</dbReference>
<keyword evidence="6" id="KW-0067">ATP-binding</keyword>
<evidence type="ECO:0000256" key="2">
    <source>
        <dbReference type="ARBA" id="ARBA00005417"/>
    </source>
</evidence>
<accession>A0A382HW25</accession>
<dbReference type="InterPro" id="IPR027417">
    <property type="entry name" value="P-loop_NTPase"/>
</dbReference>
<reference evidence="10" key="1">
    <citation type="submission" date="2018-05" db="EMBL/GenBank/DDBJ databases">
        <authorList>
            <person name="Lanie J.A."/>
            <person name="Ng W.-L."/>
            <person name="Kazmierczak K.M."/>
            <person name="Andrzejewski T.M."/>
            <person name="Davidsen T.M."/>
            <person name="Wayne K.J."/>
            <person name="Tettelin H."/>
            <person name="Glass J.I."/>
            <person name="Rusch D."/>
            <person name="Podicherti R."/>
            <person name="Tsui H.-C.T."/>
            <person name="Winkler M.E."/>
        </authorList>
    </citation>
    <scope>NUCLEOTIDE SEQUENCE</scope>
</reference>
<keyword evidence="7" id="KW-0029">Amino-acid transport</keyword>
<evidence type="ECO:0000313" key="10">
    <source>
        <dbReference type="EMBL" id="SVB91379.1"/>
    </source>
</evidence>
<comment type="similarity">
    <text evidence="2">Belongs to the ABC transporter superfamily.</text>
</comment>
<dbReference type="SUPFAM" id="SSF52540">
    <property type="entry name" value="P-loop containing nucleoside triphosphate hydrolases"/>
    <property type="match status" value="1"/>
</dbReference>
<dbReference type="GO" id="GO:0016887">
    <property type="term" value="F:ATP hydrolysis activity"/>
    <property type="evidence" value="ECO:0007669"/>
    <property type="project" value="InterPro"/>
</dbReference>